<feature type="binding site" evidence="9">
    <location>
        <position position="291"/>
    </location>
    <ligand>
        <name>Mg(2+)</name>
        <dbReference type="ChEBI" id="CHEBI:18420"/>
    </ligand>
</feature>
<feature type="binding site" evidence="9">
    <location>
        <position position="316"/>
    </location>
    <ligand>
        <name>Mg(2+)</name>
        <dbReference type="ChEBI" id="CHEBI:18420"/>
    </ligand>
</feature>
<dbReference type="InterPro" id="IPR029017">
    <property type="entry name" value="Enolase-like_N"/>
</dbReference>
<evidence type="ECO:0000313" key="14">
    <source>
        <dbReference type="Proteomes" id="UP001438707"/>
    </source>
</evidence>
<evidence type="ECO:0000256" key="7">
    <source>
        <dbReference type="PIRSR" id="PIRSR001400-1"/>
    </source>
</evidence>
<dbReference type="InterPro" id="IPR020811">
    <property type="entry name" value="Enolase_N"/>
</dbReference>
<dbReference type="GO" id="GO:0000015">
    <property type="term" value="C:phosphopyruvate hydratase complex"/>
    <property type="evidence" value="ECO:0007669"/>
    <property type="project" value="InterPro"/>
</dbReference>
<protein>
    <recommendedName>
        <fullName evidence="3">phosphopyruvate hydratase</fullName>
        <ecNumber evidence="3">4.2.1.11</ecNumber>
    </recommendedName>
</protein>
<evidence type="ECO:0000259" key="12">
    <source>
        <dbReference type="SMART" id="SM01193"/>
    </source>
</evidence>
<dbReference type="GO" id="GO:0004634">
    <property type="term" value="F:phosphopyruvate hydratase activity"/>
    <property type="evidence" value="ECO:0007669"/>
    <property type="project" value="UniProtKB-EC"/>
</dbReference>
<dbReference type="InterPro" id="IPR020810">
    <property type="entry name" value="Enolase_C"/>
</dbReference>
<dbReference type="SFLD" id="SFLDF00002">
    <property type="entry name" value="enolase"/>
    <property type="match status" value="1"/>
</dbReference>
<dbReference type="SUPFAM" id="SSF51604">
    <property type="entry name" value="Enolase C-terminal domain-like"/>
    <property type="match status" value="1"/>
</dbReference>
<dbReference type="SMART" id="SM01193">
    <property type="entry name" value="Enolase_N"/>
    <property type="match status" value="1"/>
</dbReference>
<evidence type="ECO:0000256" key="5">
    <source>
        <dbReference type="ARBA" id="ARBA00023152"/>
    </source>
</evidence>
<name>A0AAW1QVM3_9CHLO</name>
<evidence type="ECO:0000256" key="9">
    <source>
        <dbReference type="PIRSR" id="PIRSR001400-3"/>
    </source>
</evidence>
<dbReference type="SFLD" id="SFLDG00178">
    <property type="entry name" value="enolase"/>
    <property type="match status" value="1"/>
</dbReference>
<sequence>MAICDVKGRVVYDSRGNPTVEADVWTERGRFRASCPSGASTGSREASELRDGGPAWHGKGVTKAVENINNVIAPALQGFDAADQADIDAKMKELDGTSVKSNLGANAILAVSMAVCRAGAAEKNQHVSQHIANLAGNAYLVLPVPCFNMINGGVHSGNLLAFQEFMILPVGAASFKEAMQMASETYQSLKTILLAKFGRNAVNVGDEGGFVPPITEAQEALEILVAAIKDAGYEGKIEIGIDPAASEFHIDGKYDLNFKRNDPTKSNWISSAGLSELYESVVDKFPIAFLEDPFGEEDWNAFVSFTARVNIEVVGDDLLCTNPEIISAAIKDKAVNSLLLKPNQIGTLTEAIEAVRLAKSAGWAVMASHRSGETTDDFIAEMSVGLATGRLKSGATCRGERLAKYNQLLRIEEELGSAVRYAGKNHRFLAWS</sequence>
<dbReference type="Pfam" id="PF00113">
    <property type="entry name" value="Enolase_C"/>
    <property type="match status" value="1"/>
</dbReference>
<dbReference type="EC" id="4.2.1.11" evidence="3"/>
<evidence type="ECO:0000313" key="13">
    <source>
        <dbReference type="EMBL" id="KAK9825298.1"/>
    </source>
</evidence>
<organism evidence="13 14">
    <name type="scientific">Apatococcus lobatus</name>
    <dbReference type="NCBI Taxonomy" id="904363"/>
    <lineage>
        <taxon>Eukaryota</taxon>
        <taxon>Viridiplantae</taxon>
        <taxon>Chlorophyta</taxon>
        <taxon>core chlorophytes</taxon>
        <taxon>Trebouxiophyceae</taxon>
        <taxon>Chlorellales</taxon>
        <taxon>Chlorellaceae</taxon>
        <taxon>Apatococcus</taxon>
    </lineage>
</organism>
<feature type="domain" description="Enolase N-terminal" evidence="12">
    <location>
        <begin position="3"/>
        <end position="131"/>
    </location>
</feature>
<keyword evidence="14" id="KW-1185">Reference proteome</keyword>
<proteinExistence type="inferred from homology"/>
<dbReference type="CDD" id="cd03313">
    <property type="entry name" value="enolase"/>
    <property type="match status" value="1"/>
</dbReference>
<evidence type="ECO:0000256" key="8">
    <source>
        <dbReference type="PIRSR" id="PIRSR001400-2"/>
    </source>
</evidence>
<dbReference type="SMART" id="SM01192">
    <property type="entry name" value="Enolase_C"/>
    <property type="match status" value="1"/>
</dbReference>
<evidence type="ECO:0000259" key="11">
    <source>
        <dbReference type="SMART" id="SM01192"/>
    </source>
</evidence>
<dbReference type="Gene3D" id="3.30.390.10">
    <property type="entry name" value="Enolase-like, N-terminal domain"/>
    <property type="match status" value="1"/>
</dbReference>
<dbReference type="SFLD" id="SFLDS00001">
    <property type="entry name" value="Enolase"/>
    <property type="match status" value="1"/>
</dbReference>
<keyword evidence="6" id="KW-0456">Lyase</keyword>
<feature type="active site" description="Proton acceptor" evidence="7">
    <location>
        <position position="341"/>
    </location>
</feature>
<evidence type="ECO:0000256" key="4">
    <source>
        <dbReference type="ARBA" id="ARBA00022842"/>
    </source>
</evidence>
<dbReference type="InterPro" id="IPR000941">
    <property type="entry name" value="Enolase"/>
</dbReference>
<evidence type="ECO:0000256" key="2">
    <source>
        <dbReference type="ARBA" id="ARBA00009604"/>
    </source>
</evidence>
<dbReference type="GO" id="GO:0000287">
    <property type="term" value="F:magnesium ion binding"/>
    <property type="evidence" value="ECO:0007669"/>
    <property type="project" value="InterPro"/>
</dbReference>
<keyword evidence="9" id="KW-0479">Metal-binding</keyword>
<feature type="region of interest" description="Disordered" evidence="10">
    <location>
        <begin position="33"/>
        <end position="55"/>
    </location>
</feature>
<evidence type="ECO:0000256" key="3">
    <source>
        <dbReference type="ARBA" id="ARBA00012058"/>
    </source>
</evidence>
<feature type="binding site" evidence="8">
    <location>
        <position position="316"/>
    </location>
    <ligand>
        <name>substrate</name>
    </ligand>
</feature>
<dbReference type="PROSITE" id="PS00164">
    <property type="entry name" value="ENOLASE"/>
    <property type="match status" value="1"/>
</dbReference>
<dbReference type="AlphaFoldDB" id="A0AAW1QVM3"/>
<dbReference type="InterPro" id="IPR036849">
    <property type="entry name" value="Enolase-like_C_sf"/>
</dbReference>
<keyword evidence="5" id="KW-0324">Glycolysis</keyword>
<keyword evidence="4 9" id="KW-0460">Magnesium</keyword>
<feature type="binding site" evidence="9">
    <location>
        <position position="242"/>
    </location>
    <ligand>
        <name>Mg(2+)</name>
        <dbReference type="ChEBI" id="CHEBI:18420"/>
    </ligand>
</feature>
<reference evidence="13 14" key="1">
    <citation type="journal article" date="2024" name="Nat. Commun.">
        <title>Phylogenomics reveals the evolutionary origins of lichenization in chlorophyte algae.</title>
        <authorList>
            <person name="Puginier C."/>
            <person name="Libourel C."/>
            <person name="Otte J."/>
            <person name="Skaloud P."/>
            <person name="Haon M."/>
            <person name="Grisel S."/>
            <person name="Petersen M."/>
            <person name="Berrin J.G."/>
            <person name="Delaux P.M."/>
            <person name="Dal Grande F."/>
            <person name="Keller J."/>
        </authorList>
    </citation>
    <scope>NUCLEOTIDE SEQUENCE [LARGE SCALE GENOMIC DNA]</scope>
    <source>
        <strain evidence="13 14">SAG 2145</strain>
    </source>
</reference>
<comment type="pathway">
    <text evidence="1">Carbohydrate degradation; glycolysis; pyruvate from D-glyceraldehyde 3-phosphate: step 4/5.</text>
</comment>
<feature type="binding site" evidence="8">
    <location>
        <position position="164"/>
    </location>
    <ligand>
        <name>substrate</name>
    </ligand>
</feature>
<dbReference type="GO" id="GO:0006096">
    <property type="term" value="P:glycolytic process"/>
    <property type="evidence" value="ECO:0007669"/>
    <property type="project" value="UniProtKB-KW"/>
</dbReference>
<comment type="caution">
    <text evidence="13">The sequence shown here is derived from an EMBL/GenBank/DDBJ whole genome shotgun (WGS) entry which is preliminary data.</text>
</comment>
<dbReference type="NCBIfam" id="TIGR01060">
    <property type="entry name" value="eno"/>
    <property type="match status" value="1"/>
</dbReference>
<feature type="domain" description="Enolase C-terminal TIM barrel" evidence="11">
    <location>
        <begin position="139"/>
        <end position="429"/>
    </location>
</feature>
<dbReference type="Gene3D" id="3.20.20.120">
    <property type="entry name" value="Enolase-like C-terminal domain"/>
    <property type="match status" value="1"/>
</dbReference>
<dbReference type="SUPFAM" id="SSF54826">
    <property type="entry name" value="Enolase N-terminal domain-like"/>
    <property type="match status" value="1"/>
</dbReference>
<feature type="active site" description="Proton donor" evidence="7">
    <location>
        <position position="207"/>
    </location>
</feature>
<dbReference type="HAMAP" id="MF_00318">
    <property type="entry name" value="Enolase"/>
    <property type="match status" value="1"/>
</dbReference>
<comment type="cofactor">
    <cofactor evidence="9">
        <name>Mg(2+)</name>
        <dbReference type="ChEBI" id="CHEBI:18420"/>
    </cofactor>
    <text evidence="9">Mg(2+) is required for catalysis and for stabilizing the dimer.</text>
</comment>
<dbReference type="InterPro" id="IPR020809">
    <property type="entry name" value="Enolase_CS"/>
</dbReference>
<feature type="binding site" evidence="8">
    <location>
        <position position="291"/>
    </location>
    <ligand>
        <name>substrate</name>
    </ligand>
</feature>
<dbReference type="EMBL" id="JALJOS010000025">
    <property type="protein sequence ID" value="KAK9825298.1"/>
    <property type="molecule type" value="Genomic_DNA"/>
</dbReference>
<dbReference type="PANTHER" id="PTHR11902">
    <property type="entry name" value="ENOLASE"/>
    <property type="match status" value="1"/>
</dbReference>
<dbReference type="Proteomes" id="UP001438707">
    <property type="component" value="Unassembled WGS sequence"/>
</dbReference>
<feature type="binding site" evidence="8">
    <location>
        <position position="155"/>
    </location>
    <ligand>
        <name>substrate</name>
    </ligand>
</feature>
<dbReference type="FunFam" id="3.20.20.120:FF:000002">
    <property type="entry name" value="Enolase 1"/>
    <property type="match status" value="1"/>
</dbReference>
<dbReference type="PRINTS" id="PR00148">
    <property type="entry name" value="ENOLASE"/>
</dbReference>
<feature type="binding site" evidence="8">
    <location>
        <position position="392"/>
    </location>
    <ligand>
        <name>substrate</name>
    </ligand>
</feature>
<dbReference type="PIRSF" id="PIRSF001400">
    <property type="entry name" value="Enolase"/>
    <property type="match status" value="1"/>
</dbReference>
<evidence type="ECO:0000256" key="6">
    <source>
        <dbReference type="ARBA" id="ARBA00023239"/>
    </source>
</evidence>
<dbReference type="Pfam" id="PF03952">
    <property type="entry name" value="Enolase_N"/>
    <property type="match status" value="1"/>
</dbReference>
<evidence type="ECO:0000256" key="10">
    <source>
        <dbReference type="SAM" id="MobiDB-lite"/>
    </source>
</evidence>
<dbReference type="PANTHER" id="PTHR11902:SF6">
    <property type="entry name" value="ENOLASE"/>
    <property type="match status" value="1"/>
</dbReference>
<comment type="similarity">
    <text evidence="2">Belongs to the enolase family.</text>
</comment>
<gene>
    <name evidence="13" type="ORF">WJX74_007040</name>
</gene>
<accession>A0AAW1QVM3</accession>
<feature type="binding site" evidence="8">
    <location>
        <begin position="368"/>
        <end position="371"/>
    </location>
    <ligand>
        <name>substrate</name>
    </ligand>
</feature>
<evidence type="ECO:0000256" key="1">
    <source>
        <dbReference type="ARBA" id="ARBA00005031"/>
    </source>
</evidence>